<evidence type="ECO:0000256" key="6">
    <source>
        <dbReference type="ARBA" id="ARBA00023136"/>
    </source>
</evidence>
<feature type="transmembrane region" description="Helical" evidence="8">
    <location>
        <begin position="344"/>
        <end position="365"/>
    </location>
</feature>
<dbReference type="PIRSF" id="PIRSF500217">
    <property type="entry name" value="AlgI"/>
    <property type="match status" value="1"/>
</dbReference>
<dbReference type="GO" id="GO:0042121">
    <property type="term" value="P:alginic acid biosynthetic process"/>
    <property type="evidence" value="ECO:0007669"/>
    <property type="project" value="InterPro"/>
</dbReference>
<dbReference type="PANTHER" id="PTHR13285">
    <property type="entry name" value="ACYLTRANSFERASE"/>
    <property type="match status" value="1"/>
</dbReference>
<evidence type="ECO:0000313" key="10">
    <source>
        <dbReference type="Proteomes" id="UP000256919"/>
    </source>
</evidence>
<dbReference type="GO" id="GO:0005886">
    <property type="term" value="C:plasma membrane"/>
    <property type="evidence" value="ECO:0007669"/>
    <property type="project" value="UniProtKB-SubCell"/>
</dbReference>
<dbReference type="InterPro" id="IPR004299">
    <property type="entry name" value="MBOAT_fam"/>
</dbReference>
<dbReference type="EMBL" id="QREI01000004">
    <property type="protein sequence ID" value="REE24267.1"/>
    <property type="molecule type" value="Genomic_DNA"/>
</dbReference>
<keyword evidence="5 8" id="KW-1133">Transmembrane helix</keyword>
<dbReference type="Proteomes" id="UP000256919">
    <property type="component" value="Unassembled WGS sequence"/>
</dbReference>
<keyword evidence="4 8" id="KW-0812">Transmembrane</keyword>
<dbReference type="InterPro" id="IPR028362">
    <property type="entry name" value="AlgI"/>
</dbReference>
<feature type="transmembrane region" description="Helical" evidence="8">
    <location>
        <begin position="214"/>
        <end position="232"/>
    </location>
</feature>
<sequence>MVFSSLLFVFCFLPIVLLLNKVLPRSWRNYFLLIVSLTFYAIGEEELVLVMISSIIVNYVAGGLINRYRDSDKARYYLGIAIFLNLGVLIYFKYTNFIFDQFAFKIENIHLPIGISFFTFQSISYLIDVYREPTLYQKNPFKLGLYISLFPQLIAGPIVRYADIAKDISSRTESAELFKSGVLRFVTGLAKKLLIANTLALIADTAFYMPAEELPLSMAWLGIICYTLQIYFDFSGYSDMAIGLGRMFGFRFLENFNYPYISKSIQEFWRRWHISLSSWFRDYVYIPLGGNRLGERRTYLNLIGVFLLTGIWHGASWNFIVWGLWHGAFILIEKSSSLPINNAALKSVLSRVYLLFVVMIGWVFFRAEDLSYALEYIKHLVWYSSENTNYYALYYVNAKSILVLILAIIISTPIKRILLRKLDSNTFFVNYKAYILPLYIGVLMMLCTIEMASNSFNPFIYFRF</sequence>
<dbReference type="AlphaFoldDB" id="A0A3D9MYU5"/>
<dbReference type="PANTHER" id="PTHR13285:SF18">
    <property type="entry name" value="PROTEIN-CYSTEINE N-PALMITOYLTRANSFERASE RASP"/>
    <property type="match status" value="1"/>
</dbReference>
<keyword evidence="10" id="KW-1185">Reference proteome</keyword>
<evidence type="ECO:0000256" key="1">
    <source>
        <dbReference type="ARBA" id="ARBA00004651"/>
    </source>
</evidence>
<evidence type="ECO:0000256" key="3">
    <source>
        <dbReference type="ARBA" id="ARBA00022475"/>
    </source>
</evidence>
<keyword evidence="7" id="KW-0012">Acyltransferase</keyword>
<organism evidence="9 10">
    <name type="scientific">Winogradskyella pacifica</name>
    <dbReference type="NCBI Taxonomy" id="664642"/>
    <lineage>
        <taxon>Bacteria</taxon>
        <taxon>Pseudomonadati</taxon>
        <taxon>Bacteroidota</taxon>
        <taxon>Flavobacteriia</taxon>
        <taxon>Flavobacteriales</taxon>
        <taxon>Flavobacteriaceae</taxon>
        <taxon>Winogradskyella</taxon>
    </lineage>
</organism>
<keyword evidence="3 7" id="KW-1003">Cell membrane</keyword>
<proteinExistence type="inferred from homology"/>
<evidence type="ECO:0000256" key="8">
    <source>
        <dbReference type="SAM" id="Phobius"/>
    </source>
</evidence>
<feature type="transmembrane region" description="Helical" evidence="8">
    <location>
        <begin position="77"/>
        <end position="94"/>
    </location>
</feature>
<feature type="transmembrane region" description="Helical" evidence="8">
    <location>
        <begin position="143"/>
        <end position="162"/>
    </location>
</feature>
<comment type="similarity">
    <text evidence="2 7">Belongs to the membrane-bound acyltransferase family.</text>
</comment>
<comment type="subcellular location">
    <subcellularLocation>
        <location evidence="1">Cell membrane</location>
        <topology evidence="1">Multi-pass membrane protein</topology>
    </subcellularLocation>
</comment>
<keyword evidence="6 7" id="KW-0472">Membrane</keyword>
<accession>A0A3D9MYU5</accession>
<dbReference type="InterPro" id="IPR051085">
    <property type="entry name" value="MB_O-acyltransferase"/>
</dbReference>
<evidence type="ECO:0000256" key="4">
    <source>
        <dbReference type="ARBA" id="ARBA00022692"/>
    </source>
</evidence>
<keyword evidence="7 9" id="KW-0808">Transferase</keyword>
<gene>
    <name evidence="9" type="ORF">DFQ09_10432</name>
</gene>
<dbReference type="InterPro" id="IPR024194">
    <property type="entry name" value="Ac/AlaTfrase_AlgI/DltB"/>
</dbReference>
<dbReference type="OrthoDB" id="9805788at2"/>
<comment type="caution">
    <text evidence="9">The sequence shown here is derived from an EMBL/GenBank/DDBJ whole genome shotgun (WGS) entry which is preliminary data.</text>
</comment>
<dbReference type="GO" id="GO:0016746">
    <property type="term" value="F:acyltransferase activity"/>
    <property type="evidence" value="ECO:0007669"/>
    <property type="project" value="UniProtKB-KW"/>
</dbReference>
<dbReference type="Pfam" id="PF03062">
    <property type="entry name" value="MBOAT"/>
    <property type="match status" value="1"/>
</dbReference>
<name>A0A3D9MYU5_9FLAO</name>
<evidence type="ECO:0000256" key="2">
    <source>
        <dbReference type="ARBA" id="ARBA00010323"/>
    </source>
</evidence>
<protein>
    <submittedName>
        <fullName evidence="9">Alginate O-acetyltransferase complex protein AlgI</fullName>
    </submittedName>
</protein>
<reference evidence="9 10" key="1">
    <citation type="submission" date="2018-07" db="EMBL/GenBank/DDBJ databases">
        <title>Genomic Encyclopedia of Type Strains, Phase III (KMG-III): the genomes of soil and plant-associated and newly described type strains.</title>
        <authorList>
            <person name="Whitman W."/>
        </authorList>
    </citation>
    <scope>NUCLEOTIDE SEQUENCE [LARGE SCALE GENOMIC DNA]</scope>
    <source>
        <strain evidence="9 10">CECT 7948</strain>
    </source>
</reference>
<feature type="transmembrane region" description="Helical" evidence="8">
    <location>
        <begin position="109"/>
        <end position="131"/>
    </location>
</feature>
<feature type="transmembrane region" description="Helical" evidence="8">
    <location>
        <begin position="48"/>
        <end position="65"/>
    </location>
</feature>
<evidence type="ECO:0000256" key="7">
    <source>
        <dbReference type="PIRNR" id="PIRNR016636"/>
    </source>
</evidence>
<feature type="transmembrane region" description="Helical" evidence="8">
    <location>
        <begin position="299"/>
        <end position="332"/>
    </location>
</feature>
<evidence type="ECO:0000313" key="9">
    <source>
        <dbReference type="EMBL" id="REE24267.1"/>
    </source>
</evidence>
<feature type="transmembrane region" description="Helical" evidence="8">
    <location>
        <begin position="392"/>
        <end position="412"/>
    </location>
</feature>
<dbReference type="PIRSF" id="PIRSF016636">
    <property type="entry name" value="AlgI_DltB"/>
    <property type="match status" value="1"/>
</dbReference>
<feature type="transmembrane region" description="Helical" evidence="8">
    <location>
        <begin position="433"/>
        <end position="452"/>
    </location>
</feature>
<evidence type="ECO:0000256" key="5">
    <source>
        <dbReference type="ARBA" id="ARBA00022989"/>
    </source>
</evidence>